<evidence type="ECO:0000256" key="1">
    <source>
        <dbReference type="SAM" id="Phobius"/>
    </source>
</evidence>
<feature type="transmembrane region" description="Helical" evidence="1">
    <location>
        <begin position="41"/>
        <end position="62"/>
    </location>
</feature>
<keyword evidence="1" id="KW-1133">Transmembrane helix</keyword>
<reference evidence="2" key="2">
    <citation type="journal article" date="2024" name="Plant">
        <title>Genomic evolution and insights into agronomic trait innovations of Sesamum species.</title>
        <authorList>
            <person name="Miao H."/>
            <person name="Wang L."/>
            <person name="Qu L."/>
            <person name="Liu H."/>
            <person name="Sun Y."/>
            <person name="Le M."/>
            <person name="Wang Q."/>
            <person name="Wei S."/>
            <person name="Zheng Y."/>
            <person name="Lin W."/>
            <person name="Duan Y."/>
            <person name="Cao H."/>
            <person name="Xiong S."/>
            <person name="Wang X."/>
            <person name="Wei L."/>
            <person name="Li C."/>
            <person name="Ma Q."/>
            <person name="Ju M."/>
            <person name="Zhao R."/>
            <person name="Li G."/>
            <person name="Mu C."/>
            <person name="Tian Q."/>
            <person name="Mei H."/>
            <person name="Zhang T."/>
            <person name="Gao T."/>
            <person name="Zhang H."/>
        </authorList>
    </citation>
    <scope>NUCLEOTIDE SEQUENCE</scope>
    <source>
        <strain evidence="2">K16</strain>
    </source>
</reference>
<accession>A0AAE1WWA5</accession>
<dbReference type="PANTHER" id="PTHR44750">
    <property type="entry name" value="GLUTATHIONE S-TRANSFERASE T1-RELATED"/>
    <property type="match status" value="1"/>
</dbReference>
<name>A0AAE1WWA5_9LAMI</name>
<dbReference type="Pfam" id="PF13410">
    <property type="entry name" value="GST_C_2"/>
    <property type="match status" value="1"/>
</dbReference>
<dbReference type="Proteomes" id="UP001289374">
    <property type="component" value="Unassembled WGS sequence"/>
</dbReference>
<gene>
    <name evidence="2" type="ORF">Sango_1185300</name>
</gene>
<dbReference type="EMBL" id="JACGWL010000006">
    <property type="protein sequence ID" value="KAK4400792.1"/>
    <property type="molecule type" value="Genomic_DNA"/>
</dbReference>
<evidence type="ECO:0000313" key="2">
    <source>
        <dbReference type="EMBL" id="KAK4400792.1"/>
    </source>
</evidence>
<organism evidence="2 3">
    <name type="scientific">Sesamum angolense</name>
    <dbReference type="NCBI Taxonomy" id="2727404"/>
    <lineage>
        <taxon>Eukaryota</taxon>
        <taxon>Viridiplantae</taxon>
        <taxon>Streptophyta</taxon>
        <taxon>Embryophyta</taxon>
        <taxon>Tracheophyta</taxon>
        <taxon>Spermatophyta</taxon>
        <taxon>Magnoliopsida</taxon>
        <taxon>eudicotyledons</taxon>
        <taxon>Gunneridae</taxon>
        <taxon>Pentapetalae</taxon>
        <taxon>asterids</taxon>
        <taxon>lamiids</taxon>
        <taxon>Lamiales</taxon>
        <taxon>Pedaliaceae</taxon>
        <taxon>Sesamum</taxon>
    </lineage>
</organism>
<evidence type="ECO:0000313" key="3">
    <source>
        <dbReference type="Proteomes" id="UP001289374"/>
    </source>
</evidence>
<dbReference type="SUPFAM" id="SSF47616">
    <property type="entry name" value="GST C-terminal domain-like"/>
    <property type="match status" value="1"/>
</dbReference>
<protein>
    <submittedName>
        <fullName evidence="2">Glutathione S-transferase T1</fullName>
    </submittedName>
</protein>
<proteinExistence type="predicted"/>
<reference evidence="2" key="1">
    <citation type="submission" date="2020-06" db="EMBL/GenBank/DDBJ databases">
        <authorList>
            <person name="Li T."/>
            <person name="Hu X."/>
            <person name="Zhang T."/>
            <person name="Song X."/>
            <person name="Zhang H."/>
            <person name="Dai N."/>
            <person name="Sheng W."/>
            <person name="Hou X."/>
            <person name="Wei L."/>
        </authorList>
    </citation>
    <scope>NUCLEOTIDE SEQUENCE</scope>
    <source>
        <strain evidence="2">K16</strain>
        <tissue evidence="2">Leaf</tissue>
    </source>
</reference>
<dbReference type="PANTHER" id="PTHR44750:SF1">
    <property type="entry name" value="GLUTATHIONE S-TRANSFERASE T1-RELATED"/>
    <property type="match status" value="1"/>
</dbReference>
<comment type="caution">
    <text evidence="2">The sequence shown here is derived from an EMBL/GenBank/DDBJ whole genome shotgun (WGS) entry which is preliminary data.</text>
</comment>
<keyword evidence="1" id="KW-0812">Transmembrane</keyword>
<dbReference type="AlphaFoldDB" id="A0AAE1WWA5"/>
<dbReference type="InterPro" id="IPR036282">
    <property type="entry name" value="Glutathione-S-Trfase_C_sf"/>
</dbReference>
<sequence>MSHAILVYLASAFPGVADHWYVVLLIARKVAPYMFDEMPFAAYLLKIALSVPVAYLFNTLVAPEFGLPLDQKAADEGEKLLSASLAMIESYWLEGDGPFLLGNSQPSIADLALVCEIMQLEVADEKDRDRILGEHKRILKWIGDTKNATAPYFDEIHSILPSIKENLKELKAEQANNEGK</sequence>
<keyword evidence="1" id="KW-0472">Membrane</keyword>
<keyword evidence="3" id="KW-1185">Reference proteome</keyword>
<dbReference type="InterPro" id="IPR043377">
    <property type="entry name" value="GSTT1/2/3"/>
</dbReference>
<dbReference type="Gene3D" id="1.20.1050.10">
    <property type="match status" value="1"/>
</dbReference>